<dbReference type="InterPro" id="IPR029063">
    <property type="entry name" value="SAM-dependent_MTases_sf"/>
</dbReference>
<evidence type="ECO:0000313" key="1">
    <source>
        <dbReference type="EMBL" id="ACA59042.1"/>
    </source>
</evidence>
<name>B1I1T2_DESAP</name>
<proteinExistence type="predicted"/>
<reference evidence="2" key="1">
    <citation type="submission" date="2007-10" db="EMBL/GenBank/DDBJ databases">
        <title>Complete sequence of chromosome of Desulforudis audaxviator MP104C.</title>
        <authorList>
            <person name="Copeland A."/>
            <person name="Lucas S."/>
            <person name="Lapidus A."/>
            <person name="Barry K."/>
            <person name="Glavina del Rio T."/>
            <person name="Dalin E."/>
            <person name="Tice H."/>
            <person name="Bruce D."/>
            <person name="Pitluck S."/>
            <person name="Lowry S.R."/>
            <person name="Larimer F."/>
            <person name="Land M.L."/>
            <person name="Hauser L."/>
            <person name="Kyrpides N."/>
            <person name="Ivanova N.N."/>
            <person name="Richardson P."/>
        </authorList>
    </citation>
    <scope>NUCLEOTIDE SEQUENCE [LARGE SCALE GENOMIC DNA]</scope>
    <source>
        <strain evidence="2">MP104C</strain>
    </source>
</reference>
<keyword evidence="2" id="KW-1185">Reference proteome</keyword>
<dbReference type="EMBL" id="CP000860">
    <property type="protein sequence ID" value="ACA59042.1"/>
    <property type="molecule type" value="Genomic_DNA"/>
</dbReference>
<dbReference type="AlphaFoldDB" id="B1I1T2"/>
<dbReference type="Gene3D" id="3.40.50.150">
    <property type="entry name" value="Vaccinia Virus protein VP39"/>
    <property type="match status" value="1"/>
</dbReference>
<organism evidence="1 2">
    <name type="scientific">Desulforudis audaxviator (strain MP104C)</name>
    <dbReference type="NCBI Taxonomy" id="477974"/>
    <lineage>
        <taxon>Bacteria</taxon>
        <taxon>Bacillati</taxon>
        <taxon>Bacillota</taxon>
        <taxon>Clostridia</taxon>
        <taxon>Thermoanaerobacterales</taxon>
        <taxon>Candidatus Desulforudaceae</taxon>
        <taxon>Candidatus Desulforudis</taxon>
    </lineage>
</organism>
<dbReference type="InterPro" id="IPR006901">
    <property type="entry name" value="TrmK"/>
</dbReference>
<dbReference type="RefSeq" id="WP_012301631.1">
    <property type="nucleotide sequence ID" value="NC_010424.1"/>
</dbReference>
<dbReference type="GO" id="GO:0160105">
    <property type="term" value="F:tRNA (adenine(22)-N1)-methyltransferase activity"/>
    <property type="evidence" value="ECO:0007669"/>
    <property type="project" value="InterPro"/>
</dbReference>
<dbReference type="eggNOG" id="COG2384">
    <property type="taxonomic scope" value="Bacteria"/>
</dbReference>
<dbReference type="SUPFAM" id="SSF53335">
    <property type="entry name" value="S-adenosyl-L-methionine-dependent methyltransferases"/>
    <property type="match status" value="1"/>
</dbReference>
<evidence type="ECO:0008006" key="3">
    <source>
        <dbReference type="Google" id="ProtNLM"/>
    </source>
</evidence>
<dbReference type="Proteomes" id="UP000008544">
    <property type="component" value="Chromosome"/>
</dbReference>
<dbReference type="STRING" id="477974.Daud_0496"/>
<accession>B1I1T2</accession>
<reference evidence="1 2" key="2">
    <citation type="journal article" date="2008" name="Science">
        <title>Environmental genomics reveals a single-species ecosystem deep within Earth.</title>
        <authorList>
            <person name="Chivian D."/>
            <person name="Brodie E.L."/>
            <person name="Alm E.J."/>
            <person name="Culley D.E."/>
            <person name="Dehal P.S."/>
            <person name="Desantis T.Z."/>
            <person name="Gihring T.M."/>
            <person name="Lapidus A."/>
            <person name="Lin L.H."/>
            <person name="Lowry S.R."/>
            <person name="Moser D.P."/>
            <person name="Richardson P.M."/>
            <person name="Southam G."/>
            <person name="Wanger G."/>
            <person name="Pratt L.M."/>
            <person name="Andersen G.L."/>
            <person name="Hazen T.C."/>
            <person name="Brockman F.J."/>
            <person name="Arkin A.P."/>
            <person name="Onstott T.C."/>
        </authorList>
    </citation>
    <scope>NUCLEOTIDE SEQUENCE [LARGE SCALE GENOMIC DNA]</scope>
    <source>
        <strain evidence="1 2">MP104C</strain>
    </source>
</reference>
<protein>
    <recommendedName>
        <fullName evidence="3">SAM-dependent methyltransferase</fullName>
    </recommendedName>
</protein>
<dbReference type="PIRSF" id="PIRSF018637">
    <property type="entry name" value="TrmK"/>
    <property type="match status" value="1"/>
</dbReference>
<evidence type="ECO:0000313" key="2">
    <source>
        <dbReference type="Proteomes" id="UP000008544"/>
    </source>
</evidence>
<dbReference type="Pfam" id="PF12847">
    <property type="entry name" value="Methyltransf_18"/>
    <property type="match status" value="1"/>
</dbReference>
<dbReference type="KEGG" id="dau:Daud_0496"/>
<gene>
    <name evidence="1" type="ordered locus">Daud_0496</name>
</gene>
<dbReference type="PANTHER" id="PTHR38451:SF1">
    <property type="entry name" value="TRNA (ADENINE(22)-N(1))-METHYLTRANSFERASE"/>
    <property type="match status" value="1"/>
</dbReference>
<dbReference type="PANTHER" id="PTHR38451">
    <property type="entry name" value="TRNA (ADENINE(22)-N(1))-METHYLTRANSFERASE"/>
    <property type="match status" value="1"/>
</dbReference>
<dbReference type="HOGENOM" id="CLU_071037_1_0_9"/>
<sequence length="231" mass="24823">MRIELPARLQAVTDYVPPGKTVADIGTDHALLPVYLVAWGVSPRVIGVEKAPGPLEVARQAVAGSDLGEFIEIRAGDGLKPISPGEAEVLVLAGMGGRNIAAILGAAPEVLETVETLVLQPQEPVAPARRWLVENGFRIAAENLVLDAGRLYPVIQAVRGRSEPLDELLLEVGPVLVAGKHPFLRRYLALIRARYEKMLNGLGKSGREELDERQAAAGARLEQLEALEKCL</sequence>
<dbReference type="OrthoDB" id="5881184at2"/>